<evidence type="ECO:0000313" key="2">
    <source>
        <dbReference type="Proteomes" id="UP000824200"/>
    </source>
</evidence>
<dbReference type="Pfam" id="PF13177">
    <property type="entry name" value="DNA_pol3_delta2"/>
    <property type="match status" value="1"/>
</dbReference>
<sequence>MTALDKNIGEYLRNAFATHTAAHAYIVEAEKQNLPDLLRQCAAVCLCPSHSDDGCEVCKKVADGVHQDVMFFPAGGKTRLSVSDISLLVDESYKRPVDSGDCRVFLVDATSSLAGVGADVWQNKLLKTLEEPSGECYIFLGVTDSEGLLPTVRSRCQLLKQTQLSATQVCGLLQQKGYQKSFCEIASCVSGGSVEQAESVLANPAILQAFDNAVNFATQMTSTKNSLPFVSAVLADNDNILWFLRFLTVLYRESIAYRLAENLMLLPSFVHKTKEICENYSLQAAEVCIEKINSAKKRLDDGGNVSVVADWLAAAVLEVKFRCRI</sequence>
<protein>
    <recommendedName>
        <fullName evidence="3">DNA-directed DNA polymerase</fullName>
    </recommendedName>
</protein>
<dbReference type="InterPro" id="IPR027417">
    <property type="entry name" value="P-loop_NTPase"/>
</dbReference>
<accession>A0A9D1E4Q8</accession>
<proteinExistence type="predicted"/>
<organism evidence="1 2">
    <name type="scientific">Candidatus Fimimonas gallinarum</name>
    <dbReference type="NCBI Taxonomy" id="2840821"/>
    <lineage>
        <taxon>Bacteria</taxon>
        <taxon>Pseudomonadati</taxon>
        <taxon>Myxococcota</taxon>
        <taxon>Myxococcia</taxon>
        <taxon>Myxococcales</taxon>
        <taxon>Cystobacterineae</taxon>
        <taxon>Myxococcaceae</taxon>
        <taxon>Myxococcaceae incertae sedis</taxon>
        <taxon>Candidatus Fimimonas</taxon>
    </lineage>
</organism>
<evidence type="ECO:0008006" key="3">
    <source>
        <dbReference type="Google" id="ProtNLM"/>
    </source>
</evidence>
<name>A0A9D1E4Q8_9BACT</name>
<comment type="caution">
    <text evidence="1">The sequence shown here is derived from an EMBL/GenBank/DDBJ whole genome shotgun (WGS) entry which is preliminary data.</text>
</comment>
<reference evidence="1" key="1">
    <citation type="submission" date="2020-10" db="EMBL/GenBank/DDBJ databases">
        <authorList>
            <person name="Gilroy R."/>
        </authorList>
    </citation>
    <scope>NUCLEOTIDE SEQUENCE</scope>
    <source>
        <strain evidence="1">CHK121-14286</strain>
    </source>
</reference>
<dbReference type="SUPFAM" id="SSF52540">
    <property type="entry name" value="P-loop containing nucleoside triphosphate hydrolases"/>
    <property type="match status" value="1"/>
</dbReference>
<gene>
    <name evidence="1" type="ORF">IAC95_04440</name>
</gene>
<dbReference type="Proteomes" id="UP000824200">
    <property type="component" value="Unassembled WGS sequence"/>
</dbReference>
<dbReference type="Gene3D" id="3.40.50.300">
    <property type="entry name" value="P-loop containing nucleotide triphosphate hydrolases"/>
    <property type="match status" value="1"/>
</dbReference>
<evidence type="ECO:0000313" key="1">
    <source>
        <dbReference type="EMBL" id="HIR66107.1"/>
    </source>
</evidence>
<dbReference type="AlphaFoldDB" id="A0A9D1E4Q8"/>
<dbReference type="EMBL" id="DVHL01000036">
    <property type="protein sequence ID" value="HIR66107.1"/>
    <property type="molecule type" value="Genomic_DNA"/>
</dbReference>
<reference evidence="1" key="2">
    <citation type="journal article" date="2021" name="PeerJ">
        <title>Extensive microbial diversity within the chicken gut microbiome revealed by metagenomics and culture.</title>
        <authorList>
            <person name="Gilroy R."/>
            <person name="Ravi A."/>
            <person name="Getino M."/>
            <person name="Pursley I."/>
            <person name="Horton D.L."/>
            <person name="Alikhan N.F."/>
            <person name="Baker D."/>
            <person name="Gharbi K."/>
            <person name="Hall N."/>
            <person name="Watson M."/>
            <person name="Adriaenssens E.M."/>
            <person name="Foster-Nyarko E."/>
            <person name="Jarju S."/>
            <person name="Secka A."/>
            <person name="Antonio M."/>
            <person name="Oren A."/>
            <person name="Chaudhuri R.R."/>
            <person name="La Ragione R."/>
            <person name="Hildebrand F."/>
            <person name="Pallen M.J."/>
        </authorList>
    </citation>
    <scope>NUCLEOTIDE SEQUENCE</scope>
    <source>
        <strain evidence="1">CHK121-14286</strain>
    </source>
</reference>